<dbReference type="AlphaFoldDB" id="A0A5C6G9M5"/>
<accession>A0A5C6G9M5</accession>
<comment type="caution">
    <text evidence="3">The sequence shown here is derived from an EMBL/GenBank/DDBJ whole genome shotgun (WGS) entry which is preliminary data.</text>
</comment>
<evidence type="ECO:0000259" key="2">
    <source>
        <dbReference type="PROSITE" id="PS00028"/>
    </source>
</evidence>
<proteinExistence type="predicted"/>
<feature type="compositionally biased region" description="Polar residues" evidence="1">
    <location>
        <begin position="652"/>
        <end position="669"/>
    </location>
</feature>
<feature type="compositionally biased region" description="Polar residues" evidence="1">
    <location>
        <begin position="437"/>
        <end position="447"/>
    </location>
</feature>
<feature type="region of interest" description="Disordered" evidence="1">
    <location>
        <begin position="577"/>
        <end position="626"/>
    </location>
</feature>
<reference evidence="4" key="1">
    <citation type="submission" date="2018-12" db="EMBL/GenBank/DDBJ databases">
        <title>The complete genome of Metarhizium rileyi, a key fungal pathogen of Lepidoptera.</title>
        <authorList>
            <person name="Binneck E."/>
            <person name="Lastra C.C.L."/>
            <person name="Sosa-Gomez D.R."/>
        </authorList>
    </citation>
    <scope>NUCLEOTIDE SEQUENCE [LARGE SCALE GENOMIC DNA]</scope>
    <source>
        <strain evidence="4">Cep018-CH2</strain>
    </source>
</reference>
<sequence length="721" mass="78265">MTESAPPAVMMGASSRGPQTSPEASRRASSSNRNAMLPVLSSQRAHPPPAMTSTAPMASTQIAAHAAPVTTTATGSIFARDQHYGTTANSCPTSQPLQSQAPPPVMQPNHQLPFNLIVPSVVRQHQHDRHLPNPESFFPSPRVDGTQSCNQEQYAHLTQLIEKTEPKVVRQVVRDRHGSCLLGSEYHLAFILNAVIHKATPSTLAQAVTNFGLRLVQLTKRQLISHFTAGDLDELADDILSTASSGFLDRALAQRLETIRARSLVNALAKAERLGYDVKDVVEERRDGTEHVVPNVKHHLAQHPAQHEISVVQPTQAKTSMPTTPVSTVLRTPTIKKRNDSVGSPTFLRCNVCNRPVSGSHALRYHKSKHACNNIKTLDRVGKDICPHCGAEFTSSGGLPYHIKSQVCGGYTPSHADIIMPALEEFYRNRAHTPTLTSAHQTESMQLPAQDRHTTQSSQLAHHDINDTTVNSSSAPTTHLATSASRKSSDPYAHLSSEDKARLEAELAQTESHYGIQLRKALKLPQPAQDDEVAKIKNCFNTKQSTTRKKYGVKLRERRTRAEIVAERERLLAVARASDPTQLQERPSSQDEQFMAAKKARVNERGDSVSTVRPAIPSPTADSPRKRVALASMGGLGASAATAEHIDPTAVKSKQSHSPSNWQPANGQLSTTAAASKAPAGGAHNDPVALDDDADTDDSDSEEEDDDIPAVFPKKEEMQAA</sequence>
<dbReference type="Proteomes" id="UP000317257">
    <property type="component" value="Unassembled WGS sequence"/>
</dbReference>
<feature type="region of interest" description="Disordered" evidence="1">
    <location>
        <begin position="649"/>
        <end position="721"/>
    </location>
</feature>
<dbReference type="Gene3D" id="3.30.160.60">
    <property type="entry name" value="Classic Zinc Finger"/>
    <property type="match status" value="1"/>
</dbReference>
<feature type="compositionally biased region" description="Acidic residues" evidence="1">
    <location>
        <begin position="689"/>
        <end position="708"/>
    </location>
</feature>
<feature type="compositionally biased region" description="Low complexity" evidence="1">
    <location>
        <begin position="670"/>
        <end position="683"/>
    </location>
</feature>
<feature type="region of interest" description="Disordered" evidence="1">
    <location>
        <begin position="1"/>
        <end position="55"/>
    </location>
</feature>
<organism evidence="3 4">
    <name type="scientific">Metarhizium rileyi (strain RCEF 4871)</name>
    <name type="common">Nomuraea rileyi</name>
    <dbReference type="NCBI Taxonomy" id="1649241"/>
    <lineage>
        <taxon>Eukaryota</taxon>
        <taxon>Fungi</taxon>
        <taxon>Dikarya</taxon>
        <taxon>Ascomycota</taxon>
        <taxon>Pezizomycotina</taxon>
        <taxon>Sordariomycetes</taxon>
        <taxon>Hypocreomycetidae</taxon>
        <taxon>Hypocreales</taxon>
        <taxon>Clavicipitaceae</taxon>
        <taxon>Metarhizium</taxon>
    </lineage>
</organism>
<evidence type="ECO:0000313" key="3">
    <source>
        <dbReference type="EMBL" id="TWU74595.1"/>
    </source>
</evidence>
<evidence type="ECO:0000313" key="4">
    <source>
        <dbReference type="Proteomes" id="UP000317257"/>
    </source>
</evidence>
<protein>
    <recommendedName>
        <fullName evidence="2">C2H2-type domain-containing protein</fullName>
    </recommendedName>
</protein>
<gene>
    <name evidence="3" type="ORF">ED733_006699</name>
</gene>
<dbReference type="EMBL" id="SBHS01000011">
    <property type="protein sequence ID" value="TWU74595.1"/>
    <property type="molecule type" value="Genomic_DNA"/>
</dbReference>
<evidence type="ECO:0000256" key="1">
    <source>
        <dbReference type="SAM" id="MobiDB-lite"/>
    </source>
</evidence>
<dbReference type="PROSITE" id="PS00028">
    <property type="entry name" value="ZINC_FINGER_C2H2_1"/>
    <property type="match status" value="1"/>
</dbReference>
<dbReference type="InterPro" id="IPR013087">
    <property type="entry name" value="Znf_C2H2_type"/>
</dbReference>
<feature type="domain" description="C2H2-type" evidence="2">
    <location>
        <begin position="350"/>
        <end position="370"/>
    </location>
</feature>
<feature type="region of interest" description="Disordered" evidence="1">
    <location>
        <begin position="437"/>
        <end position="497"/>
    </location>
</feature>
<feature type="compositionally biased region" description="Polar residues" evidence="1">
    <location>
        <begin position="579"/>
        <end position="592"/>
    </location>
</feature>
<name>A0A5C6G9M5_METRR</name>
<feature type="compositionally biased region" description="Polar residues" evidence="1">
    <location>
        <begin position="467"/>
        <end position="486"/>
    </location>
</feature>